<evidence type="ECO:0000256" key="1">
    <source>
        <dbReference type="ARBA" id="ARBA00022737"/>
    </source>
</evidence>
<reference evidence="4 5" key="1">
    <citation type="submission" date="2020-08" db="EMBL/GenBank/DDBJ databases">
        <title>Genomic Encyclopedia of Type Strains, Phase IV (KMG-IV): sequencing the most valuable type-strain genomes for metagenomic binning, comparative biology and taxonomic classification.</title>
        <authorList>
            <person name="Goeker M."/>
        </authorList>
    </citation>
    <scope>NUCLEOTIDE SEQUENCE [LARGE SCALE GENOMIC DNA]</scope>
    <source>
        <strain evidence="4 5">DSM 103462</strain>
    </source>
</reference>
<comment type="caution">
    <text evidence="4">The sequence shown here is derived from an EMBL/GenBank/DDBJ whole genome shotgun (WGS) entry which is preliminary data.</text>
</comment>
<dbReference type="SUPFAM" id="SSF48452">
    <property type="entry name" value="TPR-like"/>
    <property type="match status" value="1"/>
</dbReference>
<organism evidence="4 5">
    <name type="scientific">Treponema ruminis</name>
    <dbReference type="NCBI Taxonomy" id="744515"/>
    <lineage>
        <taxon>Bacteria</taxon>
        <taxon>Pseudomonadati</taxon>
        <taxon>Spirochaetota</taxon>
        <taxon>Spirochaetia</taxon>
        <taxon>Spirochaetales</taxon>
        <taxon>Treponemataceae</taxon>
        <taxon>Treponema</taxon>
    </lineage>
</organism>
<dbReference type="PROSITE" id="PS50005">
    <property type="entry name" value="TPR"/>
    <property type="match status" value="1"/>
</dbReference>
<dbReference type="PROSITE" id="PS51257">
    <property type="entry name" value="PROKAR_LIPOPROTEIN"/>
    <property type="match status" value="1"/>
</dbReference>
<feature type="repeat" description="TPR" evidence="3">
    <location>
        <begin position="69"/>
        <end position="102"/>
    </location>
</feature>
<dbReference type="InterPro" id="IPR011990">
    <property type="entry name" value="TPR-like_helical_dom_sf"/>
</dbReference>
<dbReference type="Pfam" id="PF14559">
    <property type="entry name" value="TPR_19"/>
    <property type="match status" value="1"/>
</dbReference>
<dbReference type="AlphaFoldDB" id="A0A7W8G848"/>
<sequence length="244" mass="27759">MKKRYKSFLAVAFTVFTLCGCTKSNKAIIRMQKMEEGVSSPTTEAELKEAIAKYQQRVADNQLADSQVGIWYKMLAVRYLDAKQYGQALQNFQKAIQIYPTNQNLFYYVGLCAGYMAKASLDYGATGASSTTEKYNYLKLSESAYLRAVELEPKYGRALYGLGILYVFELDQSEKAIPYLERLLSFDTRNFDAMFVLARAYYMQGQYDKSASLYDKIASQTKSEQKKQEALSNKKIVLDASYSK</sequence>
<name>A0A7W8G848_9SPIR</name>
<dbReference type="PANTHER" id="PTHR44858:SF1">
    <property type="entry name" value="UDP-N-ACETYLGLUCOSAMINE--PEPTIDE N-ACETYLGLUCOSAMINYLTRANSFERASE SPINDLY-RELATED"/>
    <property type="match status" value="1"/>
</dbReference>
<dbReference type="EMBL" id="JACHFQ010000002">
    <property type="protein sequence ID" value="MBB5225507.1"/>
    <property type="molecule type" value="Genomic_DNA"/>
</dbReference>
<protein>
    <submittedName>
        <fullName evidence="4">Cytochrome c-type biogenesis protein CcmH/NrfG</fullName>
    </submittedName>
</protein>
<keyword evidence="2 3" id="KW-0802">TPR repeat</keyword>
<evidence type="ECO:0000256" key="3">
    <source>
        <dbReference type="PROSITE-ProRule" id="PRU00339"/>
    </source>
</evidence>
<evidence type="ECO:0000313" key="4">
    <source>
        <dbReference type="EMBL" id="MBB5225507.1"/>
    </source>
</evidence>
<dbReference type="PANTHER" id="PTHR44858">
    <property type="entry name" value="TETRATRICOPEPTIDE REPEAT PROTEIN 6"/>
    <property type="match status" value="1"/>
</dbReference>
<keyword evidence="1" id="KW-0677">Repeat</keyword>
<evidence type="ECO:0000313" key="5">
    <source>
        <dbReference type="Proteomes" id="UP000518887"/>
    </source>
</evidence>
<keyword evidence="5" id="KW-1185">Reference proteome</keyword>
<dbReference type="InterPro" id="IPR019734">
    <property type="entry name" value="TPR_rpt"/>
</dbReference>
<dbReference type="InterPro" id="IPR050498">
    <property type="entry name" value="Ycf3"/>
</dbReference>
<dbReference type="RefSeq" id="WP_184657845.1">
    <property type="nucleotide sequence ID" value="NZ_CP031518.1"/>
</dbReference>
<dbReference type="Gene3D" id="1.25.40.10">
    <property type="entry name" value="Tetratricopeptide repeat domain"/>
    <property type="match status" value="2"/>
</dbReference>
<dbReference type="SMART" id="SM00028">
    <property type="entry name" value="TPR"/>
    <property type="match status" value="3"/>
</dbReference>
<gene>
    <name evidence="4" type="ORF">HNP76_000851</name>
</gene>
<accession>A0A7W8G848</accession>
<evidence type="ECO:0000256" key="2">
    <source>
        <dbReference type="ARBA" id="ARBA00022803"/>
    </source>
</evidence>
<dbReference type="Proteomes" id="UP000518887">
    <property type="component" value="Unassembled WGS sequence"/>
</dbReference>
<proteinExistence type="predicted"/>